<dbReference type="Gene3D" id="4.10.280.10">
    <property type="entry name" value="Helix-loop-helix DNA-binding domain"/>
    <property type="match status" value="1"/>
</dbReference>
<dbReference type="SUPFAM" id="SSF140500">
    <property type="entry name" value="BAS1536-like"/>
    <property type="match status" value="1"/>
</dbReference>
<evidence type="ECO:0000313" key="1">
    <source>
        <dbReference type="EMBL" id="AAP11812.1"/>
    </source>
</evidence>
<dbReference type="Pfam" id="PF09388">
    <property type="entry name" value="SpoOE-like"/>
    <property type="match status" value="1"/>
</dbReference>
<dbReference type="PATRIC" id="fig|226900.8.peg.5091"/>
<sequence length="123" mass="15055">MHQFLKIIRHIFLNIYNDLFFIFILKNIDKHCMLFVSCFIISLKTEFIRSYFLCDKYFCRRHYIPLMNLSKLNNRIEAKKKELIYLVERYGLTHDKVISFSQELDRLLNLLIKLKTKKKRCSL</sequence>
<dbReference type="InterPro" id="IPR036638">
    <property type="entry name" value="HLH_DNA-bd_sf"/>
</dbReference>
<dbReference type="HOGENOM" id="CLU_2191602_0_0_9"/>
<gene>
    <name evidence="1" type="ordered locus">BC_4939</name>
</gene>
<dbReference type="InterPro" id="IPR037208">
    <property type="entry name" value="Spo0E-like_sf"/>
</dbReference>
<dbReference type="InterPro" id="IPR018540">
    <property type="entry name" value="Spo0E-like"/>
</dbReference>
<dbReference type="GO" id="GO:0046983">
    <property type="term" value="F:protein dimerization activity"/>
    <property type="evidence" value="ECO:0007669"/>
    <property type="project" value="InterPro"/>
</dbReference>
<organism evidence="1 2">
    <name type="scientific">Bacillus cereus (strain ATCC 14579 / DSM 31 / CCUG 7414 / JCM 2152 / NBRC 15305 / NCIMB 9373 / NCTC 2599 / NRRL B-3711)</name>
    <dbReference type="NCBI Taxonomy" id="226900"/>
    <lineage>
        <taxon>Bacteria</taxon>
        <taxon>Bacillati</taxon>
        <taxon>Bacillota</taxon>
        <taxon>Bacilli</taxon>
        <taxon>Bacillales</taxon>
        <taxon>Bacillaceae</taxon>
        <taxon>Bacillus</taxon>
        <taxon>Bacillus cereus group</taxon>
    </lineage>
</organism>
<dbReference type="InterPro" id="IPR053028">
    <property type="entry name" value="Spo0E-like_phosphatase"/>
</dbReference>
<dbReference type="Proteomes" id="UP000001417">
    <property type="component" value="Chromosome"/>
</dbReference>
<proteinExistence type="predicted"/>
<dbReference type="GO" id="GO:0043937">
    <property type="term" value="P:regulation of sporulation"/>
    <property type="evidence" value="ECO:0007669"/>
    <property type="project" value="InterPro"/>
</dbReference>
<dbReference type="AlphaFoldDB" id="Q816C8"/>
<protein>
    <submittedName>
        <fullName evidence="1">Stage 0 sporulation regulatory protein</fullName>
    </submittedName>
</protein>
<dbReference type="PANTHER" id="PTHR41263:SF1">
    <property type="entry name" value="ASPARTYL-PHOSPHATE PHOSPHATASE YISI"/>
    <property type="match status" value="1"/>
</dbReference>
<accession>Q816C8</accession>
<name>Q816C8_BACCR</name>
<dbReference type="PANTHER" id="PTHR41263">
    <property type="entry name" value="ASPARTYL-PHOSPHATE PHOSPHATASE YISI"/>
    <property type="match status" value="1"/>
</dbReference>
<evidence type="ECO:0000313" key="2">
    <source>
        <dbReference type="Proteomes" id="UP000001417"/>
    </source>
</evidence>
<dbReference type="KEGG" id="bce:BC4939"/>
<keyword evidence="2" id="KW-1185">Reference proteome</keyword>
<dbReference type="EMBL" id="AE016877">
    <property type="protein sequence ID" value="AAP11812.1"/>
    <property type="molecule type" value="Genomic_DNA"/>
</dbReference>
<reference evidence="1 2" key="1">
    <citation type="journal article" date="2003" name="Nature">
        <title>Genome sequence of Bacillus cereus and comparative analysis with Bacillus anthracis.</title>
        <authorList>
            <person name="Ivanova N."/>
            <person name="Sorokin A."/>
            <person name="Anderson I."/>
            <person name="Galleron N."/>
            <person name="Candelon B."/>
            <person name="Kapatral V."/>
            <person name="Bhattacharyya A."/>
            <person name="Reznik G."/>
            <person name="Mikhailova N."/>
            <person name="Lapidus A."/>
            <person name="Chu L."/>
            <person name="Mazur M."/>
            <person name="Goltsman E."/>
            <person name="Larsen N."/>
            <person name="D'Souza M."/>
            <person name="Walunas T."/>
            <person name="Grechkin Y."/>
            <person name="Pusch G."/>
            <person name="Haselkorn R."/>
            <person name="Fonstein M."/>
            <person name="Ehrlich S.D."/>
            <person name="Overbeek R."/>
            <person name="Kyrpides N."/>
        </authorList>
    </citation>
    <scope>NUCLEOTIDE SEQUENCE [LARGE SCALE GENOMIC DNA]</scope>
    <source>
        <strain evidence="2">ATCC 14579 / DSM 31 / CCUG 7414 / JCM 2152 / NBRC 15305 / NCIMB 9373 / NCTC 2599 / NRRL B-3711</strain>
    </source>
</reference>